<protein>
    <submittedName>
        <fullName evidence="2">DUF4184 family protein</fullName>
    </submittedName>
</protein>
<sequence length="288" mass="30429">MPFTLSHAAAVLPAVRTDGTGRGMLVPAVLLAGSFAPDMTYYAASVLPGAMEFGDVTHSFAGVFTVDVVITWTLVGLWLLLREPLVALLPVRRQARVATLLRCGAPRARVRPSVAARWYASAVLGGLTHVVWDAFTHLDRWGMRLFPVLGEEIAGSPLYWYLQYGGSAVAAVVIIAFAAVALRRSPAAAVVGVPVLSVRDRWLAGAVIGGLAVVAAVQRALRWWAYWGSTAKYWELIPTLCFGAGAGLVLGLVLYAVGVRVWRPVAGPGSTGAGGGGGEREARRSAAR</sequence>
<keyword evidence="3" id="KW-1185">Reference proteome</keyword>
<dbReference type="Pfam" id="PF13803">
    <property type="entry name" value="DUF4184"/>
    <property type="match status" value="1"/>
</dbReference>
<dbReference type="EMBL" id="JBEPFB010000004">
    <property type="protein sequence ID" value="MER7373187.1"/>
    <property type="molecule type" value="Genomic_DNA"/>
</dbReference>
<evidence type="ECO:0000313" key="3">
    <source>
        <dbReference type="Proteomes" id="UP001486207"/>
    </source>
</evidence>
<keyword evidence="1" id="KW-0812">Transmembrane</keyword>
<name>A0ABV1XNP5_9ACTN</name>
<dbReference type="Proteomes" id="UP001486207">
    <property type="component" value="Unassembled WGS sequence"/>
</dbReference>
<comment type="caution">
    <text evidence="2">The sequence shown here is derived from an EMBL/GenBank/DDBJ whole genome shotgun (WGS) entry which is preliminary data.</text>
</comment>
<feature type="transmembrane region" description="Helical" evidence="1">
    <location>
        <begin position="233"/>
        <end position="257"/>
    </location>
</feature>
<feature type="transmembrane region" description="Helical" evidence="1">
    <location>
        <begin position="56"/>
        <end position="81"/>
    </location>
</feature>
<keyword evidence="1" id="KW-0472">Membrane</keyword>
<accession>A0ABV1XNP5</accession>
<evidence type="ECO:0000313" key="2">
    <source>
        <dbReference type="EMBL" id="MER7373187.1"/>
    </source>
</evidence>
<feature type="transmembrane region" description="Helical" evidence="1">
    <location>
        <begin position="202"/>
        <end position="221"/>
    </location>
</feature>
<feature type="transmembrane region" description="Helical" evidence="1">
    <location>
        <begin position="118"/>
        <end position="138"/>
    </location>
</feature>
<dbReference type="RefSeq" id="WP_190070543.1">
    <property type="nucleotide sequence ID" value="NZ_BNBM01000005.1"/>
</dbReference>
<reference evidence="2 3" key="1">
    <citation type="submission" date="2024-06" db="EMBL/GenBank/DDBJ databases">
        <title>The Natural Products Discovery Center: Release of the First 8490 Sequenced Strains for Exploring Actinobacteria Biosynthetic Diversity.</title>
        <authorList>
            <person name="Kalkreuter E."/>
            <person name="Kautsar S.A."/>
            <person name="Yang D."/>
            <person name="Bader C.D."/>
            <person name="Teijaro C.N."/>
            <person name="Fluegel L."/>
            <person name="Davis C.M."/>
            <person name="Simpson J.R."/>
            <person name="Lauterbach L."/>
            <person name="Steele A.D."/>
            <person name="Gui C."/>
            <person name="Meng S."/>
            <person name="Li G."/>
            <person name="Viehrig K."/>
            <person name="Ye F."/>
            <person name="Su P."/>
            <person name="Kiefer A.F."/>
            <person name="Nichols A."/>
            <person name="Cepeda A.J."/>
            <person name="Yan W."/>
            <person name="Fan B."/>
            <person name="Jiang Y."/>
            <person name="Adhikari A."/>
            <person name="Zheng C.-J."/>
            <person name="Schuster L."/>
            <person name="Cowan T.M."/>
            <person name="Smanski M.J."/>
            <person name="Chevrette M.G."/>
            <person name="De Carvalho L.P.S."/>
            <person name="Shen B."/>
        </authorList>
    </citation>
    <scope>NUCLEOTIDE SEQUENCE [LARGE SCALE GENOMIC DNA]</scope>
    <source>
        <strain evidence="2 3">NPDC000155</strain>
    </source>
</reference>
<dbReference type="InterPro" id="IPR025238">
    <property type="entry name" value="DUF4184"/>
</dbReference>
<organism evidence="2 3">
    <name type="scientific">Streptomyces lanatus</name>
    <dbReference type="NCBI Taxonomy" id="66900"/>
    <lineage>
        <taxon>Bacteria</taxon>
        <taxon>Bacillati</taxon>
        <taxon>Actinomycetota</taxon>
        <taxon>Actinomycetes</taxon>
        <taxon>Kitasatosporales</taxon>
        <taxon>Streptomycetaceae</taxon>
        <taxon>Streptomyces</taxon>
    </lineage>
</organism>
<evidence type="ECO:0000256" key="1">
    <source>
        <dbReference type="SAM" id="Phobius"/>
    </source>
</evidence>
<gene>
    <name evidence="2" type="ORF">ABT384_11045</name>
</gene>
<proteinExistence type="predicted"/>
<feature type="transmembrane region" description="Helical" evidence="1">
    <location>
        <begin position="158"/>
        <end position="182"/>
    </location>
</feature>
<keyword evidence="1" id="KW-1133">Transmembrane helix</keyword>